<dbReference type="EMBL" id="QSPV01000018">
    <property type="protein sequence ID" value="RGJ90428.1"/>
    <property type="molecule type" value="Genomic_DNA"/>
</dbReference>
<dbReference type="GO" id="GO:0052757">
    <property type="term" value="F:chondroitin hydrolase activity"/>
    <property type="evidence" value="ECO:0007669"/>
    <property type="project" value="TreeGrafter"/>
</dbReference>
<dbReference type="SUPFAM" id="SSF48208">
    <property type="entry name" value="Six-hairpin glycosidases"/>
    <property type="match status" value="1"/>
</dbReference>
<feature type="binding site" evidence="4">
    <location>
        <position position="233"/>
    </location>
    <ligand>
        <name>substrate</name>
    </ligand>
</feature>
<evidence type="ECO:0000313" key="5">
    <source>
        <dbReference type="EMBL" id="KAB4238886.1"/>
    </source>
</evidence>
<comment type="similarity">
    <text evidence="2">Belongs to the glycosyl hydrolase 88 family.</text>
</comment>
<reference evidence="8 9" key="1">
    <citation type="submission" date="2018-08" db="EMBL/GenBank/DDBJ databases">
        <title>A genome reference for cultivated species of the human gut microbiota.</title>
        <authorList>
            <person name="Zou Y."/>
            <person name="Xue W."/>
            <person name="Luo G."/>
        </authorList>
    </citation>
    <scope>NUCLEOTIDE SEQUENCE [LARGE SCALE GENOMIC DNA]</scope>
    <source>
        <strain evidence="8 9">TM04-30</strain>
    </source>
</reference>
<dbReference type="EMBL" id="WCTJ01000045">
    <property type="protein sequence ID" value="KAB4247614.1"/>
    <property type="molecule type" value="Genomic_DNA"/>
</dbReference>
<reference evidence="10 11" key="2">
    <citation type="journal article" date="2019" name="Nat. Med.">
        <title>A library of human gut bacterial isolates paired with longitudinal multiomics data enables mechanistic microbiome research.</title>
        <authorList>
            <person name="Poyet M."/>
            <person name="Groussin M."/>
            <person name="Gibbons S.M."/>
            <person name="Avila-Pacheco J."/>
            <person name="Jiang X."/>
            <person name="Kearney S.M."/>
            <person name="Perrotta A.R."/>
            <person name="Berdy B."/>
            <person name="Zhao S."/>
            <person name="Lieberman T.D."/>
            <person name="Swanson P.K."/>
            <person name="Smith M."/>
            <person name="Roesemann S."/>
            <person name="Alexander J.E."/>
            <person name="Rich S.A."/>
            <person name="Livny J."/>
            <person name="Vlamakis H."/>
            <person name="Clish C."/>
            <person name="Bullock K."/>
            <person name="Deik A."/>
            <person name="Scott J."/>
            <person name="Pierce K.A."/>
            <person name="Xavier R.J."/>
            <person name="Alm E.J."/>
        </authorList>
    </citation>
    <scope>NUCLEOTIDE SEQUENCE [LARGE SCALE GENOMIC DNA]</scope>
    <source>
        <strain evidence="6 11">BIOML-A3</strain>
        <strain evidence="5 10">BIOML-A6</strain>
    </source>
</reference>
<dbReference type="InterPro" id="IPR012341">
    <property type="entry name" value="6hp_glycosidase-like_sf"/>
</dbReference>
<comment type="caution">
    <text evidence="8">The sequence shown here is derived from an EMBL/GenBank/DDBJ whole genome shotgun (WGS) entry which is preliminary data.</text>
</comment>
<evidence type="ECO:0000313" key="8">
    <source>
        <dbReference type="EMBL" id="RGJ90428.1"/>
    </source>
</evidence>
<dbReference type="InterPro" id="IPR010905">
    <property type="entry name" value="Glyco_hydro_88"/>
</dbReference>
<dbReference type="PROSITE" id="PS51257">
    <property type="entry name" value="PROKAR_LIPOPROTEIN"/>
    <property type="match status" value="1"/>
</dbReference>
<gene>
    <name evidence="8" type="ORF">DXD40_16500</name>
    <name evidence="5" type="ORF">GAP41_17170</name>
    <name evidence="6" type="ORF">GAP48_19755</name>
    <name evidence="7" type="ORF">POY80_08390</name>
</gene>
<organism evidence="8 9">
    <name type="scientific">Bacteroides uniformis</name>
    <dbReference type="NCBI Taxonomy" id="820"/>
    <lineage>
        <taxon>Bacteria</taxon>
        <taxon>Pseudomonadati</taxon>
        <taxon>Bacteroidota</taxon>
        <taxon>Bacteroidia</taxon>
        <taxon>Bacteroidales</taxon>
        <taxon>Bacteroidaceae</taxon>
        <taxon>Bacteroides</taxon>
    </lineage>
</organism>
<reference evidence="7" key="3">
    <citation type="submission" date="2022-10" db="EMBL/GenBank/DDBJ databases">
        <title>Human gut microbiome strain richness.</title>
        <authorList>
            <person name="Chen-Liaw A."/>
        </authorList>
    </citation>
    <scope>NUCLEOTIDE SEQUENCE</scope>
    <source>
        <strain evidence="7">A1_m1001262Bd0_191120</strain>
    </source>
</reference>
<dbReference type="Pfam" id="PF07470">
    <property type="entry name" value="Glyco_hydro_88"/>
    <property type="match status" value="1"/>
</dbReference>
<accession>A0A412MNP4</accession>
<feature type="binding site" evidence="4">
    <location>
        <position position="173"/>
    </location>
    <ligand>
        <name>substrate</name>
    </ligand>
</feature>
<evidence type="ECO:0000256" key="2">
    <source>
        <dbReference type="ARBA" id="ARBA00038358"/>
    </source>
</evidence>
<feature type="active site" description="Proton donor" evidence="3">
    <location>
        <position position="173"/>
    </location>
</feature>
<feature type="binding site" evidence="4">
    <location>
        <position position="245"/>
    </location>
    <ligand>
        <name>substrate</name>
    </ligand>
</feature>
<protein>
    <submittedName>
        <fullName evidence="8">Glucuronyl hydrolase</fullName>
    </submittedName>
    <submittedName>
        <fullName evidence="7">Glycoside hydrolase family 88 protein</fullName>
    </submittedName>
</protein>
<feature type="binding site" evidence="4">
    <location>
        <position position="249"/>
    </location>
    <ligand>
        <name>substrate</name>
    </ligand>
</feature>
<dbReference type="PANTHER" id="PTHR36845">
    <property type="entry name" value="HYDROLASE, PUTATIVE (AFU_ORTHOLOGUE AFUA_7G05090)-RELATED"/>
    <property type="match status" value="1"/>
</dbReference>
<dbReference type="Proteomes" id="UP000431575">
    <property type="component" value="Unassembled WGS sequence"/>
</dbReference>
<evidence type="ECO:0000256" key="4">
    <source>
        <dbReference type="PIRSR" id="PIRSR610905-2"/>
    </source>
</evidence>
<dbReference type="Proteomes" id="UP000487989">
    <property type="component" value="Unassembled WGS sequence"/>
</dbReference>
<dbReference type="InterPro" id="IPR052369">
    <property type="entry name" value="UG_Glycosaminoglycan_Hydrolase"/>
</dbReference>
<proteinExistence type="inferred from homology"/>
<dbReference type="InterPro" id="IPR008928">
    <property type="entry name" value="6-hairpin_glycosidase_sf"/>
</dbReference>
<dbReference type="Proteomes" id="UP000260844">
    <property type="component" value="Unassembled WGS sequence"/>
</dbReference>
<dbReference type="Gene3D" id="1.50.10.10">
    <property type="match status" value="1"/>
</dbReference>
<dbReference type="GO" id="GO:0000272">
    <property type="term" value="P:polysaccharide catabolic process"/>
    <property type="evidence" value="ECO:0007669"/>
    <property type="project" value="TreeGrafter"/>
</dbReference>
<evidence type="ECO:0000313" key="11">
    <source>
        <dbReference type="Proteomes" id="UP000487989"/>
    </source>
</evidence>
<evidence type="ECO:0000313" key="7">
    <source>
        <dbReference type="EMBL" id="MDC1752459.1"/>
    </source>
</evidence>
<evidence type="ECO:0000313" key="9">
    <source>
        <dbReference type="Proteomes" id="UP000260844"/>
    </source>
</evidence>
<dbReference type="RefSeq" id="WP_117689279.1">
    <property type="nucleotide sequence ID" value="NZ_CAKOCG010000021.1"/>
</dbReference>
<dbReference type="AlphaFoldDB" id="A0A412MNP4"/>
<dbReference type="Proteomes" id="UP001218502">
    <property type="component" value="Unassembled WGS sequence"/>
</dbReference>
<name>A0A412MNP4_BACUN</name>
<keyword evidence="1 8" id="KW-0378">Hydrolase</keyword>
<dbReference type="PANTHER" id="PTHR36845:SF1">
    <property type="entry name" value="HYDROLASE, PUTATIVE (AFU_ORTHOLOGUE AFUA_7G05090)-RELATED"/>
    <property type="match status" value="1"/>
</dbReference>
<feature type="active site" description="Nucleophile" evidence="3">
    <location>
        <position position="111"/>
    </location>
</feature>
<evidence type="ECO:0000313" key="10">
    <source>
        <dbReference type="Proteomes" id="UP000431575"/>
    </source>
</evidence>
<evidence type="ECO:0000313" key="6">
    <source>
        <dbReference type="EMBL" id="KAB4247614.1"/>
    </source>
</evidence>
<evidence type="ECO:0000256" key="3">
    <source>
        <dbReference type="PIRSR" id="PIRSR610905-1"/>
    </source>
</evidence>
<feature type="binding site" evidence="4">
    <location>
        <position position="111"/>
    </location>
    <ligand>
        <name>substrate</name>
    </ligand>
</feature>
<sequence>MKQKLLLFSLLVVLVSCSKQESMDEMIDRVFYVAEQQYIEMDTRLDNKTMPQSIARDSTFKPSTIYWWCSGFYPGSLWYIYEYTQSDAVKLLAEKNTLKLDSIQYVTHDHDVGFQLNCSYGNGLRLTGNEDYRKVLYQGAKSLATRFNPLTGVIRSWDFVPKTRDWKYPVIIDNMMNLELLMFASNTFGNDSLGYIARTHADTTMKNHFRDDYSSYHLVDYDPADGHVRNRQTVQGYADESSWGRGQAWALYGYTMMYRMTKDRKYLTQAECVGNMLLSRLPADGIPYWDFDAPDGDEYRDASAGAIMASAFVELSTFTEDANAGKSYLSMAEKQLRTLASPDYLAEPGSNCNFILKHSVGNFPEKSEVDVPLSYADYYFLEGLLRYKMLLK</sequence>
<evidence type="ECO:0000256" key="1">
    <source>
        <dbReference type="ARBA" id="ARBA00022801"/>
    </source>
</evidence>
<dbReference type="EMBL" id="WCTM01000012">
    <property type="protein sequence ID" value="KAB4238886.1"/>
    <property type="molecule type" value="Genomic_DNA"/>
</dbReference>
<dbReference type="EMBL" id="JAQNQY010000007">
    <property type="protein sequence ID" value="MDC1752459.1"/>
    <property type="molecule type" value="Genomic_DNA"/>
</dbReference>